<keyword evidence="2" id="KW-0540">Nuclease</keyword>
<dbReference type="AlphaFoldDB" id="A0A2S7SXP4"/>
<dbReference type="Proteomes" id="UP000239872">
    <property type="component" value="Unassembled WGS sequence"/>
</dbReference>
<comment type="caution">
    <text evidence="2">The sequence shown here is derived from an EMBL/GenBank/DDBJ whole genome shotgun (WGS) entry which is preliminary data.</text>
</comment>
<name>A0A2S7SXP4_9BACT</name>
<dbReference type="SUPFAM" id="SSF52980">
    <property type="entry name" value="Restriction endonuclease-like"/>
    <property type="match status" value="1"/>
</dbReference>
<dbReference type="PANTHER" id="PTHR36558">
    <property type="entry name" value="GLR1098 PROTEIN"/>
    <property type="match status" value="1"/>
</dbReference>
<keyword evidence="3" id="KW-1185">Reference proteome</keyword>
<dbReference type="GO" id="GO:0004519">
    <property type="term" value="F:endonuclease activity"/>
    <property type="evidence" value="ECO:0007669"/>
    <property type="project" value="UniProtKB-KW"/>
</dbReference>
<accession>A0A2S7SXP4</accession>
<feature type="domain" description="Putative restriction endonuclease" evidence="1">
    <location>
        <begin position="18"/>
        <end position="180"/>
    </location>
</feature>
<reference evidence="2 3" key="1">
    <citation type="submission" date="2018-01" db="EMBL/GenBank/DDBJ databases">
        <title>A novel member of the phylum Bacteroidetes isolated from glacier ice.</title>
        <authorList>
            <person name="Liu Q."/>
            <person name="Xin Y.-H."/>
        </authorList>
    </citation>
    <scope>NUCLEOTIDE SEQUENCE [LARGE SCALE GENOMIC DNA]</scope>
    <source>
        <strain evidence="2 3">RB1R16</strain>
    </source>
</reference>
<keyword evidence="2" id="KW-0255">Endonuclease</keyword>
<dbReference type="EMBL" id="PPSL01000002">
    <property type="protein sequence ID" value="PQJ11700.1"/>
    <property type="molecule type" value="Genomic_DNA"/>
</dbReference>
<dbReference type="RefSeq" id="WP_105038580.1">
    <property type="nucleotide sequence ID" value="NZ_PPSL01000002.1"/>
</dbReference>
<dbReference type="CDD" id="cd06260">
    <property type="entry name" value="DUF820-like"/>
    <property type="match status" value="1"/>
</dbReference>
<evidence type="ECO:0000313" key="3">
    <source>
        <dbReference type="Proteomes" id="UP000239872"/>
    </source>
</evidence>
<gene>
    <name evidence="2" type="ORF">CJD36_007860</name>
</gene>
<organism evidence="2 3">
    <name type="scientific">Flavipsychrobacter stenotrophus</name>
    <dbReference type="NCBI Taxonomy" id="2077091"/>
    <lineage>
        <taxon>Bacteria</taxon>
        <taxon>Pseudomonadati</taxon>
        <taxon>Bacteroidota</taxon>
        <taxon>Chitinophagia</taxon>
        <taxon>Chitinophagales</taxon>
        <taxon>Chitinophagaceae</taxon>
        <taxon>Flavipsychrobacter</taxon>
    </lineage>
</organism>
<dbReference type="PANTHER" id="PTHR36558:SF1">
    <property type="entry name" value="RESTRICTION ENDONUCLEASE DOMAIN-CONTAINING PROTEIN-RELATED"/>
    <property type="match status" value="1"/>
</dbReference>
<sequence>MYVREPALAYRNQKFTIEEYLEMENATDEKHEYYQGEIFAMSGAKHEHDIVTINLTAALRIKLKKKPCRPNSSDMRIYIPKNTLFTYPDVSIVCGEPEFLNDDQFNLLNPVIIIEVLSASSRSYDRGDKFKLYRDIPSLKEYILIDPERISIEAFYINAESEWALKEFNNISDTLSLNSIKVSLPLADIYDGTQIAKA</sequence>
<dbReference type="OrthoDB" id="668969at2"/>
<evidence type="ECO:0000259" key="1">
    <source>
        <dbReference type="Pfam" id="PF05685"/>
    </source>
</evidence>
<protein>
    <submittedName>
        <fullName evidence="2">Uma2 family endonuclease</fullName>
    </submittedName>
</protein>
<proteinExistence type="predicted"/>
<dbReference type="Gene3D" id="3.90.1570.10">
    <property type="entry name" value="tt1808, chain A"/>
    <property type="match status" value="1"/>
</dbReference>
<keyword evidence="2" id="KW-0378">Hydrolase</keyword>
<dbReference type="InterPro" id="IPR008538">
    <property type="entry name" value="Uma2"/>
</dbReference>
<evidence type="ECO:0000313" key="2">
    <source>
        <dbReference type="EMBL" id="PQJ11700.1"/>
    </source>
</evidence>
<dbReference type="InterPro" id="IPR012296">
    <property type="entry name" value="Nuclease_put_TT1808"/>
</dbReference>
<dbReference type="Pfam" id="PF05685">
    <property type="entry name" value="Uma2"/>
    <property type="match status" value="1"/>
</dbReference>
<dbReference type="InterPro" id="IPR011335">
    <property type="entry name" value="Restrct_endonuc-II-like"/>
</dbReference>